<keyword evidence="2" id="KW-0479">Metal-binding</keyword>
<dbReference type="EMBL" id="MN738929">
    <property type="protein sequence ID" value="QHT31961.1"/>
    <property type="molecule type" value="Genomic_DNA"/>
</dbReference>
<protein>
    <recommendedName>
        <fullName evidence="6">Fe2OG dioxygenase domain-containing protein</fullName>
    </recommendedName>
</protein>
<dbReference type="PANTHER" id="PTHR10869:SF246">
    <property type="entry name" value="TRANSMEMBRANE PROLYL 4-HYDROXYLASE"/>
    <property type="match status" value="1"/>
</dbReference>
<evidence type="ECO:0000259" key="6">
    <source>
        <dbReference type="PROSITE" id="PS51471"/>
    </source>
</evidence>
<reference evidence="7" key="1">
    <citation type="journal article" date="2020" name="Nature">
        <title>Giant virus diversity and host interactions through global metagenomics.</title>
        <authorList>
            <person name="Schulz F."/>
            <person name="Roux S."/>
            <person name="Paez-Espino D."/>
            <person name="Jungbluth S."/>
            <person name="Walsh D.A."/>
            <person name="Denef V.J."/>
            <person name="McMahon K.D."/>
            <person name="Konstantinidis K.T."/>
            <person name="Eloe-Fadrosh E.A."/>
            <person name="Kyrpides N.C."/>
            <person name="Woyke T."/>
        </authorList>
    </citation>
    <scope>NUCLEOTIDE SEQUENCE</scope>
    <source>
        <strain evidence="7">GVMAG-M-3300009159-65</strain>
    </source>
</reference>
<evidence type="ECO:0000313" key="7">
    <source>
        <dbReference type="EMBL" id="QHT31961.1"/>
    </source>
</evidence>
<feature type="domain" description="Fe2OG dioxygenase" evidence="6">
    <location>
        <begin position="94"/>
        <end position="189"/>
    </location>
</feature>
<keyword evidence="4" id="KW-0560">Oxidoreductase</keyword>
<dbReference type="SMART" id="SM00702">
    <property type="entry name" value="P4Hc"/>
    <property type="match status" value="1"/>
</dbReference>
<dbReference type="GO" id="GO:0051213">
    <property type="term" value="F:dioxygenase activity"/>
    <property type="evidence" value="ECO:0007669"/>
    <property type="project" value="UniProtKB-KW"/>
</dbReference>
<dbReference type="GO" id="GO:0005506">
    <property type="term" value="F:iron ion binding"/>
    <property type="evidence" value="ECO:0007669"/>
    <property type="project" value="InterPro"/>
</dbReference>
<evidence type="ECO:0000256" key="2">
    <source>
        <dbReference type="ARBA" id="ARBA00022723"/>
    </source>
</evidence>
<name>A0A6C0ETF3_9ZZZZ</name>
<evidence type="ECO:0000256" key="5">
    <source>
        <dbReference type="ARBA" id="ARBA00023004"/>
    </source>
</evidence>
<dbReference type="Gene3D" id="2.60.120.620">
    <property type="entry name" value="q2cbj1_9rhob like domain"/>
    <property type="match status" value="1"/>
</dbReference>
<evidence type="ECO:0000256" key="4">
    <source>
        <dbReference type="ARBA" id="ARBA00023002"/>
    </source>
</evidence>
<proteinExistence type="predicted"/>
<sequence>MDKLIYLNQSLPEELCETIIEMFEKEETRYEGVTAQGLNKKVKDTMDFVIPNDSKRWERVLNTLTKELHRNLNLYIKDMKQNLPDYPLFSKNYLFENTFQIQRYNKNIGKYVYHHDHDIRFENKDHRVITYLWYLNTVEEGGQTEIWGDTKIKPETGKLLLFPASWTFPHSGLMPISNNKYIITGWLYESIQK</sequence>
<comment type="cofactor">
    <cofactor evidence="1">
        <name>L-ascorbate</name>
        <dbReference type="ChEBI" id="CHEBI:38290"/>
    </cofactor>
</comment>
<evidence type="ECO:0000256" key="1">
    <source>
        <dbReference type="ARBA" id="ARBA00001961"/>
    </source>
</evidence>
<dbReference type="GO" id="GO:0031418">
    <property type="term" value="F:L-ascorbic acid binding"/>
    <property type="evidence" value="ECO:0007669"/>
    <property type="project" value="InterPro"/>
</dbReference>
<dbReference type="AlphaFoldDB" id="A0A6C0ETF3"/>
<dbReference type="PROSITE" id="PS51471">
    <property type="entry name" value="FE2OG_OXY"/>
    <property type="match status" value="1"/>
</dbReference>
<dbReference type="PANTHER" id="PTHR10869">
    <property type="entry name" value="PROLYL 4-HYDROXYLASE ALPHA SUBUNIT"/>
    <property type="match status" value="1"/>
</dbReference>
<organism evidence="7">
    <name type="scientific">viral metagenome</name>
    <dbReference type="NCBI Taxonomy" id="1070528"/>
    <lineage>
        <taxon>unclassified sequences</taxon>
        <taxon>metagenomes</taxon>
        <taxon>organismal metagenomes</taxon>
    </lineage>
</organism>
<keyword evidence="3" id="KW-0223">Dioxygenase</keyword>
<dbReference type="InterPro" id="IPR044862">
    <property type="entry name" value="Pro_4_hyd_alph_FE2OG_OXY"/>
</dbReference>
<keyword evidence="5" id="KW-0408">Iron</keyword>
<dbReference type="Pfam" id="PF13640">
    <property type="entry name" value="2OG-FeII_Oxy_3"/>
    <property type="match status" value="1"/>
</dbReference>
<accession>A0A6C0ETF3</accession>
<evidence type="ECO:0000256" key="3">
    <source>
        <dbReference type="ARBA" id="ARBA00022964"/>
    </source>
</evidence>
<dbReference type="InterPro" id="IPR005123">
    <property type="entry name" value="Oxoglu/Fe-dep_dioxygenase_dom"/>
</dbReference>
<dbReference type="InterPro" id="IPR006620">
    <property type="entry name" value="Pro_4_hyd_alph"/>
</dbReference>
<dbReference type="InterPro" id="IPR045054">
    <property type="entry name" value="P4HA-like"/>
</dbReference>
<dbReference type="GO" id="GO:0016705">
    <property type="term" value="F:oxidoreductase activity, acting on paired donors, with incorporation or reduction of molecular oxygen"/>
    <property type="evidence" value="ECO:0007669"/>
    <property type="project" value="InterPro"/>
</dbReference>